<dbReference type="Proteomes" id="UP000317169">
    <property type="component" value="Unassembled WGS sequence"/>
</dbReference>
<dbReference type="InterPro" id="IPR012467">
    <property type="entry name" value="DUF1684"/>
</dbReference>
<comment type="caution">
    <text evidence="1">The sequence shown here is derived from an EMBL/GenBank/DDBJ whole genome shotgun (WGS) entry which is preliminary data.</text>
</comment>
<protein>
    <submittedName>
        <fullName evidence="1">DUF1684 domain-containing protein</fullName>
    </submittedName>
</protein>
<dbReference type="RefSeq" id="WP_141421744.1">
    <property type="nucleotide sequence ID" value="NZ_VIAR01000006.1"/>
</dbReference>
<accession>A0A507ZMF0</accession>
<sequence>MNSLALKSVIFLVLLFPVLVTGQGNQNFFESTKTYRDSVNQSFQDSETSPLTKKDRRDFTELSFFKPDPAYQVKAKFVRTPAENPFAMPTTTQREAMYVKYGEVHFSLQGKDLKLNVYQNERLVNEPEYANYLFIPFTDISNGEITYGGGRYLDFKIPKSDNVILDFNKAYNPYCAYNGRYSCPIPPAENHLEIPIKAGVKKFKSKPSNEQ</sequence>
<dbReference type="AlphaFoldDB" id="A0A507ZMF0"/>
<organism evidence="1 2">
    <name type="scientific">Haloflavibacter putidus</name>
    <dbReference type="NCBI Taxonomy" id="2576776"/>
    <lineage>
        <taxon>Bacteria</taxon>
        <taxon>Pseudomonadati</taxon>
        <taxon>Bacteroidota</taxon>
        <taxon>Flavobacteriia</taxon>
        <taxon>Flavobacteriales</taxon>
        <taxon>Flavobacteriaceae</taxon>
        <taxon>Haloflavibacter</taxon>
    </lineage>
</organism>
<name>A0A507ZMF0_9FLAO</name>
<evidence type="ECO:0000313" key="2">
    <source>
        <dbReference type="Proteomes" id="UP000317169"/>
    </source>
</evidence>
<dbReference type="PANTHER" id="PTHR41913:SF1">
    <property type="entry name" value="DUF1684 DOMAIN-CONTAINING PROTEIN"/>
    <property type="match status" value="1"/>
</dbReference>
<keyword evidence="2" id="KW-1185">Reference proteome</keyword>
<dbReference type="PANTHER" id="PTHR41913">
    <property type="entry name" value="DUF1684 DOMAIN-CONTAINING PROTEIN"/>
    <property type="match status" value="1"/>
</dbReference>
<evidence type="ECO:0000313" key="1">
    <source>
        <dbReference type="EMBL" id="TQD38886.1"/>
    </source>
</evidence>
<dbReference type="OrthoDB" id="5493262at2"/>
<dbReference type="Pfam" id="PF07920">
    <property type="entry name" value="DUF1684"/>
    <property type="match status" value="1"/>
</dbReference>
<gene>
    <name evidence="1" type="ORF">FKR84_07855</name>
</gene>
<dbReference type="EMBL" id="VIAR01000006">
    <property type="protein sequence ID" value="TQD38886.1"/>
    <property type="molecule type" value="Genomic_DNA"/>
</dbReference>
<reference evidence="1 2" key="1">
    <citation type="submission" date="2019-06" db="EMBL/GenBank/DDBJ databases">
        <title>Flavibacter putida gen. nov., sp. nov., a novel marine bacterium of the family Flavobacteriaceae isolated from coastal seawater.</title>
        <authorList>
            <person name="Feng X."/>
        </authorList>
    </citation>
    <scope>NUCLEOTIDE SEQUENCE [LARGE SCALE GENOMIC DNA]</scope>
    <source>
        <strain evidence="1 2">PLHSN227</strain>
    </source>
</reference>
<proteinExistence type="predicted"/>